<keyword evidence="2" id="KW-1185">Reference proteome</keyword>
<proteinExistence type="predicted"/>
<name>A0A660KUR2_9BACL</name>
<organism evidence="1 2">
    <name type="scientific">Brockia lithotrophica</name>
    <dbReference type="NCBI Taxonomy" id="933949"/>
    <lineage>
        <taxon>Bacteria</taxon>
        <taxon>Bacillati</taxon>
        <taxon>Bacillota</taxon>
        <taxon>Bacilli</taxon>
        <taxon>Bacillales</taxon>
        <taxon>Bacillales Family X. Incertae Sedis</taxon>
        <taxon>Brockia</taxon>
    </lineage>
</organism>
<dbReference type="EMBL" id="RBIJ01000003">
    <property type="protein sequence ID" value="RKQ84723.1"/>
    <property type="molecule type" value="Genomic_DNA"/>
</dbReference>
<dbReference type="Proteomes" id="UP000267019">
    <property type="component" value="Unassembled WGS sequence"/>
</dbReference>
<evidence type="ECO:0000313" key="1">
    <source>
        <dbReference type="EMBL" id="RKQ84723.1"/>
    </source>
</evidence>
<protein>
    <submittedName>
        <fullName evidence="1">Uncharacterized protein</fullName>
    </submittedName>
</protein>
<gene>
    <name evidence="1" type="ORF">C7438_1217</name>
</gene>
<reference evidence="1 2" key="1">
    <citation type="submission" date="2018-10" db="EMBL/GenBank/DDBJ databases">
        <title>Genomic Encyclopedia of Type Strains, Phase IV (KMG-IV): sequencing the most valuable type-strain genomes for metagenomic binning, comparative biology and taxonomic classification.</title>
        <authorList>
            <person name="Goeker M."/>
        </authorList>
    </citation>
    <scope>NUCLEOTIDE SEQUENCE [LARGE SCALE GENOMIC DNA]</scope>
    <source>
        <strain evidence="1 2">DSM 22653</strain>
    </source>
</reference>
<evidence type="ECO:0000313" key="2">
    <source>
        <dbReference type="Proteomes" id="UP000267019"/>
    </source>
</evidence>
<dbReference type="AlphaFoldDB" id="A0A660KUR2"/>
<sequence length="32" mass="3564">MGSLPIFARKMVYCRYQGSRIEELGGETTAAK</sequence>
<comment type="caution">
    <text evidence="1">The sequence shown here is derived from an EMBL/GenBank/DDBJ whole genome shotgun (WGS) entry which is preliminary data.</text>
</comment>
<accession>A0A660KUR2</accession>